<evidence type="ECO:0000256" key="6">
    <source>
        <dbReference type="ARBA" id="ARBA00022801"/>
    </source>
</evidence>
<dbReference type="EMBL" id="BAOU01000072">
    <property type="protein sequence ID" value="GAD06328.1"/>
    <property type="molecule type" value="Genomic_DNA"/>
</dbReference>
<reference evidence="13 14" key="2">
    <citation type="journal article" date="2013" name="Genome Announc.">
        <title>Draft Genome Sequences of Porphyromonas crevioricanis JCM 15906T and Porphyromonas cansulci JCM 13913T Isolated from a Canine Oral Cavity.</title>
        <authorList>
            <person name="Sakamoto M."/>
            <person name="Tanaka N."/>
            <person name="Shiwa Y."/>
            <person name="Yoshikawa H."/>
            <person name="Ohkuma M."/>
        </authorList>
    </citation>
    <scope>NUCLEOTIDE SEQUENCE [LARGE SCALE GENOMIC DNA]</scope>
    <source>
        <strain evidence="13 14">JCM 15906</strain>
    </source>
</reference>
<comment type="similarity">
    <text evidence="2">Belongs to the DNA/RNA non-specific endonuclease family.</text>
</comment>
<dbReference type="Proteomes" id="UP000018031">
    <property type="component" value="Unassembled WGS sequence"/>
</dbReference>
<feature type="signal peptide" evidence="10">
    <location>
        <begin position="1"/>
        <end position="24"/>
    </location>
</feature>
<evidence type="ECO:0000313" key="14">
    <source>
        <dbReference type="Proteomes" id="UP000018031"/>
    </source>
</evidence>
<dbReference type="Gene3D" id="3.40.570.10">
    <property type="entry name" value="Extracellular Endonuclease, subunit A"/>
    <property type="match status" value="1"/>
</dbReference>
<dbReference type="GO" id="GO:0016787">
    <property type="term" value="F:hydrolase activity"/>
    <property type="evidence" value="ECO:0007669"/>
    <property type="project" value="UniProtKB-KW"/>
</dbReference>
<sequence>MMKSKLSFLIILASALSLVSPSCSGNSDKPFPEKDNPEGEFLFSVHVDDSYTRLGSQWEGREAIGIYMLSNSTSTVLQPNARYNNSVAGNTARFLPMGEEDKLRLPEGQAVDLYAYYPYSAQTSPNGELDIDLSNQTDHKEYDLLTADNLKNISVYNHYTLNFFHRLALVEINVKNIPAEAQSMTPEVLLKSLPVEAKYHIPTNSWKEVGQEKSLSMHVEGQGESRILTAYLIPTQGNKELDCEIKLSGKSYKHRLPAITYEAGKKYSYTFKLKENPDDPTPEPDIHPYLEMPKIVKQEGFTLIFHNEPLNDSNDSPENPNVRNYTYLYDVANKMSRWVAYPLHHCYIGNYDREDKWHKDSFLPEEIQVNIKRGYSSPPKRVYDRGHQLPAADRNKNAAYSHSTMTSANCTPQWSTFNQGIWQNLEKYVRGVMNTISSAPTGYDTLYVVTGAMPEPYAGMEPSPELPVAYDNDQQEAPRPAYYYKALARRLPNGTFRTLAFCLPHKDLKGQKYEGYAISVEELEKRTGYTFFPQIPNQYKRSTQLNAWNR</sequence>
<dbReference type="Pfam" id="PF01223">
    <property type="entry name" value="Endonuclease_NS"/>
    <property type="match status" value="1"/>
</dbReference>
<dbReference type="CDD" id="cd13120">
    <property type="entry name" value="BF2867_like_N"/>
    <property type="match status" value="1"/>
</dbReference>
<evidence type="ECO:0000313" key="13">
    <source>
        <dbReference type="EMBL" id="GAD06328.1"/>
    </source>
</evidence>
<evidence type="ECO:0000259" key="12">
    <source>
        <dbReference type="SMART" id="SM00892"/>
    </source>
</evidence>
<dbReference type="InterPro" id="IPR044929">
    <property type="entry name" value="DNA/RNA_non-sp_Endonuclease_sf"/>
</dbReference>
<dbReference type="CDD" id="cd13121">
    <property type="entry name" value="BF2867_like_C"/>
    <property type="match status" value="1"/>
</dbReference>
<dbReference type="Gene3D" id="2.60.40.2620">
    <property type="entry name" value="Fimbrillin-like"/>
    <property type="match status" value="1"/>
</dbReference>
<dbReference type="GO" id="GO:0003676">
    <property type="term" value="F:nucleic acid binding"/>
    <property type="evidence" value="ECO:0007669"/>
    <property type="project" value="InterPro"/>
</dbReference>
<reference evidence="14" key="1">
    <citation type="journal article" date="2013" name="Genome">
        <title>Draft Genome Sequences of Porphyromonas crevioricanis JCM 15906T and Porphyromonas cansulci JCM 13913T Isolated from a Canine Oral Cavity.</title>
        <authorList>
            <person name="Sakamoto M."/>
            <person name="Tanaka N."/>
            <person name="Shiwa Y."/>
            <person name="Yoshikawa H."/>
            <person name="Ohkuma M."/>
        </authorList>
    </citation>
    <scope>NUCLEOTIDE SEQUENCE [LARGE SCALE GENOMIC DNA]</scope>
    <source>
        <strain evidence="14">JCM 15906</strain>
    </source>
</reference>
<dbReference type="RefSeq" id="WP_023938920.1">
    <property type="nucleotide sequence ID" value="NZ_BAOU01000072.1"/>
</dbReference>
<dbReference type="InterPro" id="IPR025049">
    <property type="entry name" value="Mfa-like_1"/>
</dbReference>
<keyword evidence="3" id="KW-0540">Nuclease</keyword>
<feature type="domain" description="ENPP1-3/EXOG-like endonuclease/phosphodiesterase" evidence="11">
    <location>
        <begin position="322"/>
        <end position="538"/>
    </location>
</feature>
<keyword evidence="10" id="KW-0732">Signal</keyword>
<keyword evidence="6" id="KW-0378">Hydrolase</keyword>
<evidence type="ECO:0000256" key="5">
    <source>
        <dbReference type="ARBA" id="ARBA00022759"/>
    </source>
</evidence>
<dbReference type="Gene3D" id="2.60.40.2630">
    <property type="match status" value="1"/>
</dbReference>
<dbReference type="GO" id="GO:0046872">
    <property type="term" value="F:metal ion binding"/>
    <property type="evidence" value="ECO:0007669"/>
    <property type="project" value="UniProtKB-KW"/>
</dbReference>
<dbReference type="SMART" id="SM00892">
    <property type="entry name" value="Endonuclease_NS"/>
    <property type="match status" value="1"/>
</dbReference>
<evidence type="ECO:0000256" key="3">
    <source>
        <dbReference type="ARBA" id="ARBA00022722"/>
    </source>
</evidence>
<dbReference type="InterPro" id="IPR020821">
    <property type="entry name" value="ENPP1-3/EXOG-like_nuc-like"/>
</dbReference>
<evidence type="ECO:0000256" key="9">
    <source>
        <dbReference type="PIRSR" id="PIRSR640255-2"/>
    </source>
</evidence>
<dbReference type="InterPro" id="IPR044925">
    <property type="entry name" value="His-Me_finger_sf"/>
</dbReference>
<dbReference type="PROSITE" id="PS01070">
    <property type="entry name" value="NUCLEASE_NON_SPEC"/>
    <property type="match status" value="1"/>
</dbReference>
<evidence type="ECO:0000256" key="10">
    <source>
        <dbReference type="SAM" id="SignalP"/>
    </source>
</evidence>
<protein>
    <submittedName>
        <fullName evidence="13">Endonuclease</fullName>
    </submittedName>
</protein>
<dbReference type="PANTHER" id="PTHR13966">
    <property type="entry name" value="ENDONUCLEASE RELATED"/>
    <property type="match status" value="1"/>
</dbReference>
<evidence type="ECO:0000256" key="8">
    <source>
        <dbReference type="PIRSR" id="PIRSR640255-1"/>
    </source>
</evidence>
<dbReference type="InterPro" id="IPR042278">
    <property type="entry name" value="Mfa-like_1_N"/>
</dbReference>
<keyword evidence="4 9" id="KW-0479">Metal-binding</keyword>
<proteinExistence type="inferred from homology"/>
<dbReference type="Pfam" id="PF13149">
    <property type="entry name" value="Mfa_like_1"/>
    <property type="match status" value="1"/>
</dbReference>
<evidence type="ECO:0000256" key="1">
    <source>
        <dbReference type="ARBA" id="ARBA00001946"/>
    </source>
</evidence>
<comment type="caution">
    <text evidence="13">The sequence shown here is derived from an EMBL/GenBank/DDBJ whole genome shotgun (WGS) entry which is preliminary data.</text>
</comment>
<keyword evidence="7" id="KW-0460">Magnesium</keyword>
<dbReference type="InterPro" id="IPR018524">
    <property type="entry name" value="DNA/RNA_endonuclease_AS"/>
</dbReference>
<organism evidence="13 14">
    <name type="scientific">Porphyromonas crevioricanis JCM 15906</name>
    <dbReference type="NCBI Taxonomy" id="1305617"/>
    <lineage>
        <taxon>Bacteria</taxon>
        <taxon>Pseudomonadati</taxon>
        <taxon>Bacteroidota</taxon>
        <taxon>Bacteroidia</taxon>
        <taxon>Bacteroidales</taxon>
        <taxon>Porphyromonadaceae</taxon>
        <taxon>Porphyromonas</taxon>
    </lineage>
</organism>
<accession>T1CT02</accession>
<keyword evidence="5 13" id="KW-0255">Endonuclease</keyword>
<dbReference type="InterPro" id="IPR040255">
    <property type="entry name" value="Non-specific_endonuclease"/>
</dbReference>
<feature type="domain" description="DNA/RNA non-specific endonuclease/pyrophosphatase/phosphodiesterase" evidence="12">
    <location>
        <begin position="321"/>
        <end position="538"/>
    </location>
</feature>
<dbReference type="GO" id="GO:0004519">
    <property type="term" value="F:endonuclease activity"/>
    <property type="evidence" value="ECO:0007669"/>
    <property type="project" value="UniProtKB-KW"/>
</dbReference>
<evidence type="ECO:0000256" key="7">
    <source>
        <dbReference type="ARBA" id="ARBA00022842"/>
    </source>
</evidence>
<gene>
    <name evidence="13" type="ORF">PORCRE_2061</name>
</gene>
<dbReference type="AlphaFoldDB" id="T1CT02"/>
<evidence type="ECO:0000256" key="2">
    <source>
        <dbReference type="ARBA" id="ARBA00010052"/>
    </source>
</evidence>
<feature type="active site" description="Proton acceptor" evidence="8">
    <location>
        <position position="387"/>
    </location>
</feature>
<comment type="cofactor">
    <cofactor evidence="1">
        <name>Mg(2+)</name>
        <dbReference type="ChEBI" id="CHEBI:18420"/>
    </cofactor>
</comment>
<feature type="binding site" evidence="9">
    <location>
        <position position="418"/>
    </location>
    <ligand>
        <name>Mg(2+)</name>
        <dbReference type="ChEBI" id="CHEBI:18420"/>
        <note>catalytic</note>
    </ligand>
</feature>
<name>T1CT02_9PORP</name>
<dbReference type="SMART" id="SM00477">
    <property type="entry name" value="NUC"/>
    <property type="match status" value="1"/>
</dbReference>
<dbReference type="SUPFAM" id="SSF54060">
    <property type="entry name" value="His-Me finger endonucleases"/>
    <property type="match status" value="1"/>
</dbReference>
<evidence type="ECO:0000256" key="4">
    <source>
        <dbReference type="ARBA" id="ARBA00022723"/>
    </source>
</evidence>
<dbReference type="InterPro" id="IPR001604">
    <property type="entry name" value="Endo_G_ENPP1-like_dom"/>
</dbReference>
<dbReference type="PANTHER" id="PTHR13966:SF5">
    <property type="entry name" value="ENDONUCLEASE G, MITOCHONDRIAL"/>
    <property type="match status" value="1"/>
</dbReference>
<evidence type="ECO:0000259" key="11">
    <source>
        <dbReference type="SMART" id="SM00477"/>
    </source>
</evidence>
<feature type="chain" id="PRO_5004574141" evidence="10">
    <location>
        <begin position="25"/>
        <end position="550"/>
    </location>
</feature>